<dbReference type="Proteomes" id="UP000828390">
    <property type="component" value="Unassembled WGS sequence"/>
</dbReference>
<evidence type="ECO:0000313" key="2">
    <source>
        <dbReference type="Proteomes" id="UP000828390"/>
    </source>
</evidence>
<comment type="caution">
    <text evidence="1">The sequence shown here is derived from an EMBL/GenBank/DDBJ whole genome shotgun (WGS) entry which is preliminary data.</text>
</comment>
<name>A0A9D4GXN0_DREPO</name>
<gene>
    <name evidence="1" type="ORF">DPMN_126727</name>
</gene>
<proteinExistence type="predicted"/>
<protein>
    <submittedName>
        <fullName evidence="1">Uncharacterized protein</fullName>
    </submittedName>
</protein>
<sequence length="132" mass="14785">MGGKGRGGGEGGIMWVREGYNMFKKMGGGYNVGYGGVGMFKKNGEGGMMWGGGIMWVRGGYNMFKKNWGRGLVRGRYNMFKNNWGWRGRGYNMFKKIGGSERGVKMWVRGGYYVECEGGYNMMFKKKWGGVG</sequence>
<keyword evidence="2" id="KW-1185">Reference proteome</keyword>
<reference evidence="1" key="1">
    <citation type="journal article" date="2019" name="bioRxiv">
        <title>The Genome of the Zebra Mussel, Dreissena polymorpha: A Resource for Invasive Species Research.</title>
        <authorList>
            <person name="McCartney M.A."/>
            <person name="Auch B."/>
            <person name="Kono T."/>
            <person name="Mallez S."/>
            <person name="Zhang Y."/>
            <person name="Obille A."/>
            <person name="Becker A."/>
            <person name="Abrahante J.E."/>
            <person name="Garbe J."/>
            <person name="Badalamenti J.P."/>
            <person name="Herman A."/>
            <person name="Mangelson H."/>
            <person name="Liachko I."/>
            <person name="Sullivan S."/>
            <person name="Sone E.D."/>
            <person name="Koren S."/>
            <person name="Silverstein K.A.T."/>
            <person name="Beckman K.B."/>
            <person name="Gohl D.M."/>
        </authorList>
    </citation>
    <scope>NUCLEOTIDE SEQUENCE</scope>
    <source>
        <strain evidence="1">Duluth1</strain>
        <tissue evidence="1">Whole animal</tissue>
    </source>
</reference>
<organism evidence="1 2">
    <name type="scientific">Dreissena polymorpha</name>
    <name type="common">Zebra mussel</name>
    <name type="synonym">Mytilus polymorpha</name>
    <dbReference type="NCBI Taxonomy" id="45954"/>
    <lineage>
        <taxon>Eukaryota</taxon>
        <taxon>Metazoa</taxon>
        <taxon>Spiralia</taxon>
        <taxon>Lophotrochozoa</taxon>
        <taxon>Mollusca</taxon>
        <taxon>Bivalvia</taxon>
        <taxon>Autobranchia</taxon>
        <taxon>Heteroconchia</taxon>
        <taxon>Euheterodonta</taxon>
        <taxon>Imparidentia</taxon>
        <taxon>Neoheterodontei</taxon>
        <taxon>Myida</taxon>
        <taxon>Dreissenoidea</taxon>
        <taxon>Dreissenidae</taxon>
        <taxon>Dreissena</taxon>
    </lineage>
</organism>
<dbReference type="EMBL" id="JAIWYP010000005">
    <property type="protein sequence ID" value="KAH3824873.1"/>
    <property type="molecule type" value="Genomic_DNA"/>
</dbReference>
<evidence type="ECO:0000313" key="1">
    <source>
        <dbReference type="EMBL" id="KAH3824873.1"/>
    </source>
</evidence>
<dbReference type="AlphaFoldDB" id="A0A9D4GXN0"/>
<accession>A0A9D4GXN0</accession>
<reference evidence="1" key="2">
    <citation type="submission" date="2020-11" db="EMBL/GenBank/DDBJ databases">
        <authorList>
            <person name="McCartney M.A."/>
            <person name="Auch B."/>
            <person name="Kono T."/>
            <person name="Mallez S."/>
            <person name="Becker A."/>
            <person name="Gohl D.M."/>
            <person name="Silverstein K.A.T."/>
            <person name="Koren S."/>
            <person name="Bechman K.B."/>
            <person name="Herman A."/>
            <person name="Abrahante J.E."/>
            <person name="Garbe J."/>
        </authorList>
    </citation>
    <scope>NUCLEOTIDE SEQUENCE</scope>
    <source>
        <strain evidence="1">Duluth1</strain>
        <tissue evidence="1">Whole animal</tissue>
    </source>
</reference>